<evidence type="ECO:0000256" key="3">
    <source>
        <dbReference type="ARBA" id="ARBA00022490"/>
    </source>
</evidence>
<evidence type="ECO:0000256" key="6">
    <source>
        <dbReference type="ARBA" id="ARBA00023212"/>
    </source>
</evidence>
<comment type="caution">
    <text evidence="10">The sequence shown here is derived from an EMBL/GenBank/DDBJ whole genome shotgun (WGS) entry which is preliminary data.</text>
</comment>
<comment type="subunit">
    <text evidence="7">Interacts with G-actin; ADP-actin form.</text>
</comment>
<dbReference type="InterPro" id="IPR029006">
    <property type="entry name" value="ADF-H/Gelsolin-like_dom_sf"/>
</dbReference>
<dbReference type="AlphaFoldDB" id="A0A2T9Y057"/>
<dbReference type="SUPFAM" id="SSF55753">
    <property type="entry name" value="Actin depolymerizing proteins"/>
    <property type="match status" value="2"/>
</dbReference>
<dbReference type="InterPro" id="IPR028458">
    <property type="entry name" value="Twinfilin"/>
</dbReference>
<dbReference type="GO" id="GO:0005737">
    <property type="term" value="C:cytoplasm"/>
    <property type="evidence" value="ECO:0007669"/>
    <property type="project" value="TreeGrafter"/>
</dbReference>
<dbReference type="GO" id="GO:0030042">
    <property type="term" value="P:actin filament depolymerization"/>
    <property type="evidence" value="ECO:0007669"/>
    <property type="project" value="TreeGrafter"/>
</dbReference>
<protein>
    <recommendedName>
        <fullName evidence="9">ADF-H domain-containing protein</fullName>
    </recommendedName>
</protein>
<feature type="compositionally biased region" description="Basic and acidic residues" evidence="8">
    <location>
        <begin position="169"/>
        <end position="186"/>
    </location>
</feature>
<dbReference type="GO" id="GO:0003785">
    <property type="term" value="F:actin monomer binding"/>
    <property type="evidence" value="ECO:0007669"/>
    <property type="project" value="TreeGrafter"/>
</dbReference>
<dbReference type="GO" id="GO:0051016">
    <property type="term" value="P:barbed-end actin filament capping"/>
    <property type="evidence" value="ECO:0007669"/>
    <property type="project" value="TreeGrafter"/>
</dbReference>
<evidence type="ECO:0000259" key="9">
    <source>
        <dbReference type="PROSITE" id="PS51263"/>
    </source>
</evidence>
<proteinExistence type="inferred from homology"/>
<feature type="region of interest" description="Disordered" evidence="8">
    <location>
        <begin position="400"/>
        <end position="423"/>
    </location>
</feature>
<dbReference type="PANTHER" id="PTHR13759">
    <property type="entry name" value="TWINFILIN"/>
    <property type="match status" value="1"/>
</dbReference>
<feature type="region of interest" description="Disordered" evidence="8">
    <location>
        <begin position="169"/>
        <end position="233"/>
    </location>
</feature>
<comment type="similarity">
    <text evidence="2">Belongs to the actin-binding proteins ADF family. Twinfilin subfamily.</text>
</comment>
<dbReference type="GO" id="GO:0051015">
    <property type="term" value="F:actin filament binding"/>
    <property type="evidence" value="ECO:0007669"/>
    <property type="project" value="TreeGrafter"/>
</dbReference>
<dbReference type="PANTHER" id="PTHR13759:SF1">
    <property type="entry name" value="TWINFILIN"/>
    <property type="match status" value="1"/>
</dbReference>
<dbReference type="Pfam" id="PF00241">
    <property type="entry name" value="Cofilin_ADF"/>
    <property type="match status" value="2"/>
</dbReference>
<dbReference type="PROSITE" id="PS51263">
    <property type="entry name" value="ADF_H"/>
    <property type="match status" value="1"/>
</dbReference>
<keyword evidence="11" id="KW-1185">Reference proteome</keyword>
<dbReference type="Gene3D" id="3.40.20.10">
    <property type="entry name" value="Severin"/>
    <property type="match status" value="2"/>
</dbReference>
<evidence type="ECO:0000256" key="1">
    <source>
        <dbReference type="ARBA" id="ARBA00004245"/>
    </source>
</evidence>
<feature type="compositionally biased region" description="Acidic residues" evidence="8">
    <location>
        <begin position="214"/>
        <end position="223"/>
    </location>
</feature>
<sequence length="423" mass="47058">MAAQSNIPFSKSTLQSLPDLLRDPDIRAFQIVIANEQLEISKQIPKANDLSHEFGELSKSLSLNTPCYYLINIGDILTNNIGAHVEKNENPNATDSTQARNPENKWLNALYVPDSSPIKMKMLYSSSRQAVLNAVGSANYKSDLFATDASDLSEHVIIQFLNTLEYSDKNTQNHEDSGIHENEHYDQASPPFKATGGYNSKSRNGKHNSRGGTDENDNEEESEQGYPSVVVPERTPSISHLDMELTKEAKQSLHSLHYFSETEPRFGYFLYRHSTSTGSNRQLIQHPALLSEIEDNCPNVPIFIYSCPEQSPVRMKMVYSVTKASLLNIVQSEVGLVEKLRIEVSSPATELTTQFFIQKLNSLKVSSSTVNSNASSSIRSASVFDDSGTWALNNHKPMLVSGPKKFAKPMAPSRSQQSKKKPQ</sequence>
<keyword evidence="3" id="KW-0963">Cytoplasm</keyword>
<evidence type="ECO:0000313" key="11">
    <source>
        <dbReference type="Proteomes" id="UP000245609"/>
    </source>
</evidence>
<name>A0A2T9Y057_9FUNG</name>
<dbReference type="STRING" id="133381.A0A2T9Y057"/>
<organism evidence="10 11">
    <name type="scientific">Smittium megazygosporum</name>
    <dbReference type="NCBI Taxonomy" id="133381"/>
    <lineage>
        <taxon>Eukaryota</taxon>
        <taxon>Fungi</taxon>
        <taxon>Fungi incertae sedis</taxon>
        <taxon>Zoopagomycota</taxon>
        <taxon>Kickxellomycotina</taxon>
        <taxon>Harpellomycetes</taxon>
        <taxon>Harpellales</taxon>
        <taxon>Legeriomycetaceae</taxon>
        <taxon>Smittium</taxon>
    </lineage>
</organism>
<feature type="domain" description="ADF-H" evidence="9">
    <location>
        <begin position="2"/>
        <end position="162"/>
    </location>
</feature>
<evidence type="ECO:0000256" key="2">
    <source>
        <dbReference type="ARBA" id="ARBA00009557"/>
    </source>
</evidence>
<dbReference type="InterPro" id="IPR002108">
    <property type="entry name" value="ADF-H"/>
</dbReference>
<accession>A0A2T9Y057</accession>
<keyword evidence="5" id="KW-0009">Actin-binding</keyword>
<keyword evidence="4" id="KW-0677">Repeat</keyword>
<evidence type="ECO:0000256" key="7">
    <source>
        <dbReference type="ARBA" id="ARBA00038532"/>
    </source>
</evidence>
<gene>
    <name evidence="10" type="ORF">BB560_006940</name>
</gene>
<dbReference type="EMBL" id="MBFS01003619">
    <property type="protein sequence ID" value="PVU85710.1"/>
    <property type="molecule type" value="Genomic_DNA"/>
</dbReference>
<evidence type="ECO:0000256" key="5">
    <source>
        <dbReference type="ARBA" id="ARBA00023203"/>
    </source>
</evidence>
<keyword evidence="6" id="KW-0206">Cytoskeleton</keyword>
<comment type="subcellular location">
    <subcellularLocation>
        <location evidence="1">Cytoplasm</location>
        <location evidence="1">Cytoskeleton</location>
    </subcellularLocation>
</comment>
<dbReference type="OrthoDB" id="10006997at2759"/>
<evidence type="ECO:0000313" key="10">
    <source>
        <dbReference type="EMBL" id="PVU85710.1"/>
    </source>
</evidence>
<dbReference type="SMART" id="SM00102">
    <property type="entry name" value="ADF"/>
    <property type="match status" value="2"/>
</dbReference>
<dbReference type="GO" id="GO:0005884">
    <property type="term" value="C:actin filament"/>
    <property type="evidence" value="ECO:0007669"/>
    <property type="project" value="TreeGrafter"/>
</dbReference>
<reference evidence="10 11" key="1">
    <citation type="journal article" date="2018" name="MBio">
        <title>Comparative Genomics Reveals the Core Gene Toolbox for the Fungus-Insect Symbiosis.</title>
        <authorList>
            <person name="Wang Y."/>
            <person name="Stata M."/>
            <person name="Wang W."/>
            <person name="Stajich J.E."/>
            <person name="White M.M."/>
            <person name="Moncalvo J.M."/>
        </authorList>
    </citation>
    <scope>NUCLEOTIDE SEQUENCE [LARGE SCALE GENOMIC DNA]</scope>
    <source>
        <strain evidence="10 11">SC-DP-2</strain>
    </source>
</reference>
<evidence type="ECO:0000256" key="8">
    <source>
        <dbReference type="SAM" id="MobiDB-lite"/>
    </source>
</evidence>
<dbReference type="Proteomes" id="UP000245609">
    <property type="component" value="Unassembled WGS sequence"/>
</dbReference>
<evidence type="ECO:0000256" key="4">
    <source>
        <dbReference type="ARBA" id="ARBA00022737"/>
    </source>
</evidence>